<accession>A0A9P8TI98</accession>
<reference evidence="2" key="1">
    <citation type="journal article" date="2021" name="Open Biol.">
        <title>Shared evolutionary footprints suggest mitochondrial oxidative damage underlies multiple complex I losses in fungi.</title>
        <authorList>
            <person name="Schikora-Tamarit M.A."/>
            <person name="Marcet-Houben M."/>
            <person name="Nosek J."/>
            <person name="Gabaldon T."/>
        </authorList>
    </citation>
    <scope>NUCLEOTIDE SEQUENCE</scope>
    <source>
        <strain evidence="2">CBS2887</strain>
    </source>
</reference>
<dbReference type="Proteomes" id="UP000774326">
    <property type="component" value="Unassembled WGS sequence"/>
</dbReference>
<dbReference type="Gene3D" id="3.10.20.90">
    <property type="entry name" value="Phosphatidylinositol 3-kinase Catalytic Subunit, Chain A, domain 1"/>
    <property type="match status" value="1"/>
</dbReference>
<sequence length="852" mass="95552">MNPRDIAYRLPSIGFNIQCWSSTPHLFPLRNKLIRATLENTVADVKEFITLRTNREQQESDTDSGVLLNPECIALIYRNVTYRDEVQLGDFINKNDDDPIRIQVEINKSLLSYKDTLPSLIDLNVKLASGKCLHYRESLEFSLSSLKFAIKEDLSFANDEQITSINYLDGVELKDETMPLSELLNTDMVPSDAELNLYAVLQQDFPIRLSSPTPTGTLQRSEVYVNSDTTVLTIKKFILDQYKGGNILELEGIRVIYFGRILSNEQQIKDIITASPSDSGVNQVVTFHFVLNERPEASNALNQNPNSFWSDLREGRLFEFLPREPNPNFEEEVRRDRIAREMSRTGSLSGPTGTPPTGQQQEQEQGQVDPHLVPSSSTLERERNLSYTSVASTYNSQAGTAAPTPNIIRQTKPMFLSNSQTSVLTGDTQEIMTNPSDPFQTITVDQTLTSSEVYTIKINAGTSNEQSVTLGTSQCQVNNTDPANPYVMLSPSGVAKLQSLGIELDLPELEIVEDDDSDTLMENSRLRERTDWIYEQARIIHERVYSDNNNDPANIRQRMLQEFEQVQQNLELADQLNQGQGIHQPQLGVQAAAGAAAAGNAQARRGGVLEFELNFNMNFVFMLGKVGFFYYMFSSSLPPNSTWLHGLLIFGCIVFILTRAPVRPLVRSVYQRILHENVRGVLEQRFNTIYGVFFREFEELVGLYRSLLSFVDNIQNPLLRLLAYASMDVVLFFTSFIPHQYAAFAAAAERERLAKLEAQARAQAQAQAQVPEEEVGGSVAVQRGEGLGVQGDHSTDEIAINAIGEPVSLPEIAEEQAEVEREQGQSYEEEPIVEELIQEEQGASGESMKRNL</sequence>
<proteinExistence type="predicted"/>
<keyword evidence="3" id="KW-1185">Reference proteome</keyword>
<evidence type="ECO:0000313" key="3">
    <source>
        <dbReference type="Proteomes" id="UP000774326"/>
    </source>
</evidence>
<feature type="compositionally biased region" description="Acidic residues" evidence="1">
    <location>
        <begin position="827"/>
        <end position="838"/>
    </location>
</feature>
<name>A0A9P8TI98_WICPI</name>
<feature type="region of interest" description="Disordered" evidence="1">
    <location>
        <begin position="342"/>
        <end position="382"/>
    </location>
</feature>
<reference evidence="2" key="2">
    <citation type="submission" date="2021-01" db="EMBL/GenBank/DDBJ databases">
        <authorList>
            <person name="Schikora-Tamarit M.A."/>
        </authorList>
    </citation>
    <scope>NUCLEOTIDE SEQUENCE</scope>
    <source>
        <strain evidence="2">CBS2887</strain>
    </source>
</reference>
<comment type="caution">
    <text evidence="2">The sequence shown here is derived from an EMBL/GenBank/DDBJ whole genome shotgun (WGS) entry which is preliminary data.</text>
</comment>
<feature type="compositionally biased region" description="Low complexity" evidence="1">
    <location>
        <begin position="350"/>
        <end position="367"/>
    </location>
</feature>
<evidence type="ECO:0000256" key="1">
    <source>
        <dbReference type="SAM" id="MobiDB-lite"/>
    </source>
</evidence>
<gene>
    <name evidence="2" type="ORF">WICPIJ_008493</name>
</gene>
<dbReference type="AlphaFoldDB" id="A0A9P8TI98"/>
<evidence type="ECO:0008006" key="4">
    <source>
        <dbReference type="Google" id="ProtNLM"/>
    </source>
</evidence>
<organism evidence="2 3">
    <name type="scientific">Wickerhamomyces pijperi</name>
    <name type="common">Yeast</name>
    <name type="synonym">Pichia pijperi</name>
    <dbReference type="NCBI Taxonomy" id="599730"/>
    <lineage>
        <taxon>Eukaryota</taxon>
        <taxon>Fungi</taxon>
        <taxon>Dikarya</taxon>
        <taxon>Ascomycota</taxon>
        <taxon>Saccharomycotina</taxon>
        <taxon>Saccharomycetes</taxon>
        <taxon>Phaffomycetales</taxon>
        <taxon>Wickerhamomycetaceae</taxon>
        <taxon>Wickerhamomyces</taxon>
    </lineage>
</organism>
<evidence type="ECO:0000313" key="2">
    <source>
        <dbReference type="EMBL" id="KAH3679831.1"/>
    </source>
</evidence>
<dbReference type="EMBL" id="JAEUBG010004836">
    <property type="protein sequence ID" value="KAH3679831.1"/>
    <property type="molecule type" value="Genomic_DNA"/>
</dbReference>
<dbReference type="InterPro" id="IPR029071">
    <property type="entry name" value="Ubiquitin-like_domsf"/>
</dbReference>
<dbReference type="SUPFAM" id="SSF54236">
    <property type="entry name" value="Ubiquitin-like"/>
    <property type="match status" value="1"/>
</dbReference>
<feature type="region of interest" description="Disordered" evidence="1">
    <location>
        <begin position="811"/>
        <end position="852"/>
    </location>
</feature>
<dbReference type="OrthoDB" id="4018787at2759"/>
<protein>
    <recommendedName>
        <fullName evidence="4">Ubiquitin-like domain-containing protein</fullName>
    </recommendedName>
</protein>